<evidence type="ECO:0000313" key="2">
    <source>
        <dbReference type="Proteomes" id="UP000184280"/>
    </source>
</evidence>
<organism evidence="1 2">
    <name type="scientific">Xylanibacter ruminicola</name>
    <name type="common">Prevotella ruminicola</name>
    <dbReference type="NCBI Taxonomy" id="839"/>
    <lineage>
        <taxon>Bacteria</taxon>
        <taxon>Pseudomonadati</taxon>
        <taxon>Bacteroidota</taxon>
        <taxon>Bacteroidia</taxon>
        <taxon>Bacteroidales</taxon>
        <taxon>Prevotellaceae</taxon>
        <taxon>Xylanibacter</taxon>
    </lineage>
</organism>
<dbReference type="Pfam" id="PF14907">
    <property type="entry name" value="NTP_transf_5"/>
    <property type="match status" value="1"/>
</dbReference>
<protein>
    <submittedName>
        <fullName evidence="1">Uncharacterized nucleotidyltransferase</fullName>
    </submittedName>
</protein>
<dbReference type="AlphaFoldDB" id="A0A1M7FNV8"/>
<accession>A0A1M7FNV8</accession>
<dbReference type="Proteomes" id="UP000184280">
    <property type="component" value="Unassembled WGS sequence"/>
</dbReference>
<keyword evidence="1" id="KW-0808">Transferase</keyword>
<gene>
    <name evidence="1" type="ORF">SAMN04488494_1217</name>
</gene>
<dbReference type="OrthoDB" id="9812148at2"/>
<dbReference type="GO" id="GO:0016740">
    <property type="term" value="F:transferase activity"/>
    <property type="evidence" value="ECO:0007669"/>
    <property type="project" value="UniProtKB-KW"/>
</dbReference>
<dbReference type="InterPro" id="IPR039498">
    <property type="entry name" value="NTP_transf_5"/>
</dbReference>
<reference evidence="1 2" key="1">
    <citation type="submission" date="2016-11" db="EMBL/GenBank/DDBJ databases">
        <authorList>
            <person name="Jaros S."/>
            <person name="Januszkiewicz K."/>
            <person name="Wedrychowicz H."/>
        </authorList>
    </citation>
    <scope>NUCLEOTIDE SEQUENCE [LARGE SCALE GENOMIC DNA]</scope>
    <source>
        <strain evidence="1 2">BPI-34</strain>
    </source>
</reference>
<sequence length="379" mass="44594">MRMLFFELLQVALGNRERLSHVPTPEDWMGVYDESEWQAVTGILLHGIDRLPVEQRPPQDILLQWIGVGQMIEQRNHLMDKRCIELLTKLKDAGLTPTILKGQGIAQLYGKELRALRQSGDIDVYVDCGLKKALAFAKSQGQEKVEWDYKHLHLKIWDDTEVEMHYHVEVLLNLWKNRKLQKWFREHENELFAHANDNLNANLNANLNLKANTDRTNDANGFVTPTVEFNVFYILLHIYRHFLYEGVGFRQVIDYYFVLKNLNDNLNVNESYAYKAVREFGMTRFAKGLMWVMHEALGMQRDWMLWEPDEKEGRYILKQVMRGGNFGHHDERLKHSGGKLGAVKAILTHNMHLITHYPSDVIWAPVWIVWHKLWKLTRR</sequence>
<proteinExistence type="predicted"/>
<name>A0A1M7FNV8_XYLRU</name>
<evidence type="ECO:0000313" key="1">
    <source>
        <dbReference type="EMBL" id="SHM05655.1"/>
    </source>
</evidence>
<dbReference type="EMBL" id="FRCJ01000002">
    <property type="protein sequence ID" value="SHM05655.1"/>
    <property type="molecule type" value="Genomic_DNA"/>
</dbReference>